<dbReference type="Pfam" id="PF20434">
    <property type="entry name" value="BD-FAE"/>
    <property type="match status" value="1"/>
</dbReference>
<evidence type="ECO:0000313" key="4">
    <source>
        <dbReference type="EMBL" id="MFK2931993.1"/>
    </source>
</evidence>
<dbReference type="Proteomes" id="UP001620397">
    <property type="component" value="Unassembled WGS sequence"/>
</dbReference>
<feature type="domain" description="BD-FAE-like" evidence="3">
    <location>
        <begin position="71"/>
        <end position="182"/>
    </location>
</feature>
<name>A0ABW8KM76_9GAMM</name>
<evidence type="ECO:0000256" key="1">
    <source>
        <dbReference type="ARBA" id="ARBA00022801"/>
    </source>
</evidence>
<dbReference type="InterPro" id="IPR029058">
    <property type="entry name" value="AB_hydrolase_fold"/>
</dbReference>
<gene>
    <name evidence="4" type="ORF">ISP14_14445</name>
</gene>
<comment type="caution">
    <text evidence="4">The sequence shown here is derived from an EMBL/GenBank/DDBJ whole genome shotgun (WGS) entry which is preliminary data.</text>
</comment>
<dbReference type="InterPro" id="IPR050300">
    <property type="entry name" value="GDXG_lipolytic_enzyme"/>
</dbReference>
<evidence type="ECO:0000256" key="2">
    <source>
        <dbReference type="SAM" id="SignalP"/>
    </source>
</evidence>
<evidence type="ECO:0000313" key="5">
    <source>
        <dbReference type="Proteomes" id="UP001620397"/>
    </source>
</evidence>
<reference evidence="4 5" key="1">
    <citation type="submission" date="2020-10" db="EMBL/GenBank/DDBJ databases">
        <title>Phylogeny of dyella-like bacteria.</title>
        <authorList>
            <person name="Fu J."/>
        </authorList>
    </citation>
    <scope>NUCLEOTIDE SEQUENCE [LARGE SCALE GENOMIC DNA]</scope>
    <source>
        <strain evidence="4 5">DKC-1</strain>
    </source>
</reference>
<evidence type="ECO:0000259" key="3">
    <source>
        <dbReference type="Pfam" id="PF20434"/>
    </source>
</evidence>
<sequence length="288" mass="31100">MMRASLPRFAFALTCWLAGGHALAQDVVKLWPGVAPGSEHWTWQEQAFPHQQVDHRSIGTVIEDVVTPTLAVYLPEHGHATGTGVVIAPGGACIALVMDEQGRDVARELQRMGIAAFVLKYRLQHKAAQGMPKDLSEDQACRWGIADAAQAIRLVRGHAKAWGVAPNRLGLLGFSAGGMIASEVLVQKDPTLRPDFAALIYGAPFESMPPVPAGLPPVFMAWAQDDAIAGDAMARFYQALVKAGDNPEAHIYDAGGHGFSARQPDTSSAHWLQEFEWWLQSRKLAGAP</sequence>
<keyword evidence="1 4" id="KW-0378">Hydrolase</keyword>
<dbReference type="SUPFAM" id="SSF53474">
    <property type="entry name" value="alpha/beta-Hydrolases"/>
    <property type="match status" value="1"/>
</dbReference>
<keyword evidence="5" id="KW-1185">Reference proteome</keyword>
<organism evidence="4 5">
    <name type="scientific">Dyella agri</name>
    <dbReference type="NCBI Taxonomy" id="1926869"/>
    <lineage>
        <taxon>Bacteria</taxon>
        <taxon>Pseudomonadati</taxon>
        <taxon>Pseudomonadota</taxon>
        <taxon>Gammaproteobacteria</taxon>
        <taxon>Lysobacterales</taxon>
        <taxon>Rhodanobacteraceae</taxon>
        <taxon>Dyella</taxon>
    </lineage>
</organism>
<proteinExistence type="predicted"/>
<protein>
    <submittedName>
        <fullName evidence="4">Alpha/beta hydrolase</fullName>
    </submittedName>
</protein>
<dbReference type="RefSeq" id="WP_404541143.1">
    <property type="nucleotide sequence ID" value="NZ_JADIKL010000008.1"/>
</dbReference>
<feature type="chain" id="PRO_5045341493" evidence="2">
    <location>
        <begin position="25"/>
        <end position="288"/>
    </location>
</feature>
<dbReference type="PANTHER" id="PTHR48081">
    <property type="entry name" value="AB HYDROLASE SUPERFAMILY PROTEIN C4A8.06C"/>
    <property type="match status" value="1"/>
</dbReference>
<dbReference type="GO" id="GO:0016787">
    <property type="term" value="F:hydrolase activity"/>
    <property type="evidence" value="ECO:0007669"/>
    <property type="project" value="UniProtKB-KW"/>
</dbReference>
<accession>A0ABW8KM76</accession>
<dbReference type="InterPro" id="IPR049492">
    <property type="entry name" value="BD-FAE-like_dom"/>
</dbReference>
<dbReference type="EMBL" id="JADIKL010000008">
    <property type="protein sequence ID" value="MFK2931993.1"/>
    <property type="molecule type" value="Genomic_DNA"/>
</dbReference>
<keyword evidence="2" id="KW-0732">Signal</keyword>
<dbReference type="Gene3D" id="3.40.50.1820">
    <property type="entry name" value="alpha/beta hydrolase"/>
    <property type="match status" value="1"/>
</dbReference>
<feature type="signal peptide" evidence="2">
    <location>
        <begin position="1"/>
        <end position="24"/>
    </location>
</feature>
<dbReference type="PANTHER" id="PTHR48081:SF6">
    <property type="entry name" value="PEPTIDASE S9 PROLYL OLIGOPEPTIDASE CATALYTIC DOMAIN-CONTAINING PROTEIN"/>
    <property type="match status" value="1"/>
</dbReference>